<dbReference type="Pfam" id="PF01297">
    <property type="entry name" value="ZnuA"/>
    <property type="match status" value="1"/>
</dbReference>
<dbReference type="InterPro" id="IPR006127">
    <property type="entry name" value="ZnuA-like"/>
</dbReference>
<name>A0A382MWD7_9ZZZZ</name>
<dbReference type="InterPro" id="IPR050492">
    <property type="entry name" value="Bact_metal-bind_prot9"/>
</dbReference>
<feature type="non-terminal residue" evidence="5">
    <location>
        <position position="258"/>
    </location>
</feature>
<protein>
    <recommendedName>
        <fullName evidence="6">Zinc ABC transporter substrate-binding protein</fullName>
    </recommendedName>
</protein>
<evidence type="ECO:0000256" key="2">
    <source>
        <dbReference type="ARBA" id="ARBA00022448"/>
    </source>
</evidence>
<evidence type="ECO:0000313" key="5">
    <source>
        <dbReference type="EMBL" id="SVC51812.1"/>
    </source>
</evidence>
<dbReference type="PANTHER" id="PTHR42953:SF1">
    <property type="entry name" value="METAL-BINDING PROTEIN HI_0362-RELATED"/>
    <property type="match status" value="1"/>
</dbReference>
<evidence type="ECO:0008006" key="6">
    <source>
        <dbReference type="Google" id="ProtNLM"/>
    </source>
</evidence>
<dbReference type="PANTHER" id="PTHR42953">
    <property type="entry name" value="HIGH-AFFINITY ZINC UPTAKE SYSTEM PROTEIN ZNUA-RELATED"/>
    <property type="match status" value="1"/>
</dbReference>
<evidence type="ECO:0000256" key="1">
    <source>
        <dbReference type="ARBA" id="ARBA00004196"/>
    </source>
</evidence>
<dbReference type="GO" id="GO:0030001">
    <property type="term" value="P:metal ion transport"/>
    <property type="evidence" value="ECO:0007669"/>
    <property type="project" value="InterPro"/>
</dbReference>
<dbReference type="AlphaFoldDB" id="A0A382MWD7"/>
<dbReference type="InterPro" id="IPR006128">
    <property type="entry name" value="Lipoprotein_PsaA-like"/>
</dbReference>
<keyword evidence="3" id="KW-0479">Metal-binding</keyword>
<dbReference type="GO" id="GO:0007155">
    <property type="term" value="P:cell adhesion"/>
    <property type="evidence" value="ECO:0007669"/>
    <property type="project" value="InterPro"/>
</dbReference>
<dbReference type="EMBL" id="UINC01095600">
    <property type="protein sequence ID" value="SVC51812.1"/>
    <property type="molecule type" value="Genomic_DNA"/>
</dbReference>
<dbReference type="GO" id="GO:0030313">
    <property type="term" value="C:cell envelope"/>
    <property type="evidence" value="ECO:0007669"/>
    <property type="project" value="UniProtKB-SubCell"/>
</dbReference>
<dbReference type="SUPFAM" id="SSF53807">
    <property type="entry name" value="Helical backbone' metal receptor"/>
    <property type="match status" value="1"/>
</dbReference>
<dbReference type="Gene3D" id="3.40.50.1980">
    <property type="entry name" value="Nitrogenase molybdenum iron protein domain"/>
    <property type="match status" value="2"/>
</dbReference>
<organism evidence="5">
    <name type="scientific">marine metagenome</name>
    <dbReference type="NCBI Taxonomy" id="408172"/>
    <lineage>
        <taxon>unclassified sequences</taxon>
        <taxon>metagenomes</taxon>
        <taxon>ecological metagenomes</taxon>
    </lineage>
</organism>
<dbReference type="GO" id="GO:0046872">
    <property type="term" value="F:metal ion binding"/>
    <property type="evidence" value="ECO:0007669"/>
    <property type="project" value="UniProtKB-KW"/>
</dbReference>
<comment type="subcellular location">
    <subcellularLocation>
        <location evidence="1">Cell envelope</location>
    </subcellularLocation>
</comment>
<evidence type="ECO:0000256" key="3">
    <source>
        <dbReference type="ARBA" id="ARBA00022723"/>
    </source>
</evidence>
<accession>A0A382MWD7</accession>
<proteinExistence type="predicted"/>
<dbReference type="PROSITE" id="PS51257">
    <property type="entry name" value="PROKAR_LIPOPROTEIN"/>
    <property type="match status" value="1"/>
</dbReference>
<evidence type="ECO:0000256" key="4">
    <source>
        <dbReference type="ARBA" id="ARBA00022729"/>
    </source>
</evidence>
<keyword evidence="4" id="KW-0732">Signal</keyword>
<keyword evidence="2" id="KW-0813">Transport</keyword>
<sequence length="258" mass="27595">MRHLFSAILLSVLVTLFAGACGSSPQRAGILATTPLWAAITSEVACGHPVDSLIPVGADPHSFEPSLADRGQVDTTLLLVANGNKLEEGLDDIMSTTSTPVHYIINDAADDDSHNDDSDPHVWLDPLSVANSLPALADALSQHAGLDPVSVEACRRDLNARLQILDRDIGDRMATIPDDRRIVVTDHAMLGRFANRYHLRILGTVLNSHSSMAQASAHDLELLATEMHNQGVAVVAIEESGHDADSRRLAERTGATLV</sequence>
<gene>
    <name evidence="5" type="ORF">METZ01_LOCUS304666</name>
</gene>
<reference evidence="5" key="1">
    <citation type="submission" date="2018-05" db="EMBL/GenBank/DDBJ databases">
        <authorList>
            <person name="Lanie J.A."/>
            <person name="Ng W.-L."/>
            <person name="Kazmierczak K.M."/>
            <person name="Andrzejewski T.M."/>
            <person name="Davidsen T.M."/>
            <person name="Wayne K.J."/>
            <person name="Tettelin H."/>
            <person name="Glass J.I."/>
            <person name="Rusch D."/>
            <person name="Podicherti R."/>
            <person name="Tsui H.-C.T."/>
            <person name="Winkler M.E."/>
        </authorList>
    </citation>
    <scope>NUCLEOTIDE SEQUENCE</scope>
</reference>
<dbReference type="PRINTS" id="PR00690">
    <property type="entry name" value="ADHESNFAMILY"/>
</dbReference>